<sequence length="342" mass="38844">MRKKLVDPNRLCMGCMAELARPGVPCPVCGFDVARYQRPGNSLPLYEIVNGKYMIGRVLGVGGFGITYVAWDFYQAKRVCVKEYFPREIAVRNLAGHTYSEQISVSIHCGSQAYTQHLDKVQSAYMEGLKACIKEAENLSRYYLMPGVVSIRDFFYGNNTAYIVMEYIDGIDMKRYAASQGGRLHPNVVFALLKDVLKALNAVHKDNIIHRDISPDNIMLSRQWKAILIDFGAAKDYANSMKAPIQLKYGYAPVEQYDREGNQGPWTDVYSMCASIYYLLTGVRIQEARERQQQDKVQRLQAMGVPVSEAQDAAIWKGLCIMPEERYQSAAELYRDLYQESI</sequence>
<evidence type="ECO:0000313" key="1">
    <source>
        <dbReference type="EMBL" id="TGY00473.1"/>
    </source>
</evidence>
<name>A0AC61R383_9FIRM</name>
<evidence type="ECO:0000313" key="2">
    <source>
        <dbReference type="Proteomes" id="UP000307720"/>
    </source>
</evidence>
<gene>
    <name evidence="1" type="ORF">E5357_02950</name>
</gene>
<keyword evidence="1" id="KW-0723">Serine/threonine-protein kinase</keyword>
<dbReference type="Proteomes" id="UP000307720">
    <property type="component" value="Unassembled WGS sequence"/>
</dbReference>
<keyword evidence="1" id="KW-0418">Kinase</keyword>
<comment type="caution">
    <text evidence="1">The sequence shown here is derived from an EMBL/GenBank/DDBJ whole genome shotgun (WGS) entry which is preliminary data.</text>
</comment>
<dbReference type="EMBL" id="SRZB01000002">
    <property type="protein sequence ID" value="TGY00473.1"/>
    <property type="molecule type" value="Genomic_DNA"/>
</dbReference>
<keyword evidence="1" id="KW-0808">Transferase</keyword>
<keyword evidence="2" id="KW-1185">Reference proteome</keyword>
<proteinExistence type="predicted"/>
<reference evidence="1" key="1">
    <citation type="submission" date="2019-04" db="EMBL/GenBank/DDBJ databases">
        <title>Microbes associate with the intestines of laboratory mice.</title>
        <authorList>
            <person name="Navarre W."/>
            <person name="Wong E."/>
            <person name="Huang K."/>
            <person name="Tropini C."/>
            <person name="Ng K."/>
            <person name="Yu B."/>
        </authorList>
    </citation>
    <scope>NUCLEOTIDE SEQUENCE</scope>
    <source>
        <strain evidence="1">NM72_1-8</strain>
    </source>
</reference>
<accession>A0AC61R383</accession>
<organism evidence="1 2">
    <name type="scientific">Hominisplanchenecus murintestinalis</name>
    <dbReference type="NCBI Taxonomy" id="2941517"/>
    <lineage>
        <taxon>Bacteria</taxon>
        <taxon>Bacillati</taxon>
        <taxon>Bacillota</taxon>
        <taxon>Clostridia</taxon>
        <taxon>Lachnospirales</taxon>
        <taxon>Lachnospiraceae</taxon>
        <taxon>Hominisplanchenecus</taxon>
    </lineage>
</organism>
<protein>
    <submittedName>
        <fullName evidence="1">Serine/threonine protein kinase</fullName>
    </submittedName>
</protein>